<feature type="compositionally biased region" description="Polar residues" evidence="1">
    <location>
        <begin position="466"/>
        <end position="475"/>
    </location>
</feature>
<dbReference type="Pfam" id="PF00004">
    <property type="entry name" value="AAA"/>
    <property type="match status" value="1"/>
</dbReference>
<dbReference type="SMART" id="SM00382">
    <property type="entry name" value="AAA"/>
    <property type="match status" value="1"/>
</dbReference>
<keyword evidence="4" id="KW-1185">Reference proteome</keyword>
<dbReference type="Proteomes" id="UP000012174">
    <property type="component" value="Unassembled WGS sequence"/>
</dbReference>
<protein>
    <submittedName>
        <fullName evidence="3">Putative aaa family protein</fullName>
    </submittedName>
</protein>
<name>M7SXM2_EUTLA</name>
<organism evidence="3 4">
    <name type="scientific">Eutypa lata (strain UCR-EL1)</name>
    <name type="common">Grapevine dieback disease fungus</name>
    <name type="synonym">Eutypa armeniacae</name>
    <dbReference type="NCBI Taxonomy" id="1287681"/>
    <lineage>
        <taxon>Eukaryota</taxon>
        <taxon>Fungi</taxon>
        <taxon>Dikarya</taxon>
        <taxon>Ascomycota</taxon>
        <taxon>Pezizomycotina</taxon>
        <taxon>Sordariomycetes</taxon>
        <taxon>Xylariomycetidae</taxon>
        <taxon>Xylariales</taxon>
        <taxon>Diatrypaceae</taxon>
        <taxon>Eutypa</taxon>
    </lineage>
</organism>
<feature type="region of interest" description="Disordered" evidence="1">
    <location>
        <begin position="28"/>
        <end position="139"/>
    </location>
</feature>
<dbReference type="InterPro" id="IPR003959">
    <property type="entry name" value="ATPase_AAA_core"/>
</dbReference>
<accession>M7SXM2</accession>
<dbReference type="Pfam" id="PF22942">
    <property type="entry name" value="DUF7025"/>
    <property type="match status" value="1"/>
</dbReference>
<feature type="compositionally biased region" description="Basic and acidic residues" evidence="1">
    <location>
        <begin position="73"/>
        <end position="86"/>
    </location>
</feature>
<dbReference type="GO" id="GO:0005524">
    <property type="term" value="F:ATP binding"/>
    <property type="evidence" value="ECO:0007669"/>
    <property type="project" value="InterPro"/>
</dbReference>
<dbReference type="OrthoDB" id="10042665at2759"/>
<dbReference type="SUPFAM" id="SSF52540">
    <property type="entry name" value="P-loop containing nucleoside triphosphate hydrolases"/>
    <property type="match status" value="1"/>
</dbReference>
<evidence type="ECO:0000313" key="3">
    <source>
        <dbReference type="EMBL" id="EMR62316.1"/>
    </source>
</evidence>
<feature type="compositionally biased region" description="Polar residues" evidence="1">
    <location>
        <begin position="108"/>
        <end position="132"/>
    </location>
</feature>
<dbReference type="InterPro" id="IPR027417">
    <property type="entry name" value="P-loop_NTPase"/>
</dbReference>
<dbReference type="InterPro" id="IPR054289">
    <property type="entry name" value="DUF7025"/>
</dbReference>
<dbReference type="Gene3D" id="3.40.50.300">
    <property type="entry name" value="P-loop containing nucleotide triphosphate hydrolases"/>
    <property type="match status" value="1"/>
</dbReference>
<dbReference type="GO" id="GO:0016887">
    <property type="term" value="F:ATP hydrolysis activity"/>
    <property type="evidence" value="ECO:0007669"/>
    <property type="project" value="InterPro"/>
</dbReference>
<evidence type="ECO:0000256" key="1">
    <source>
        <dbReference type="SAM" id="MobiDB-lite"/>
    </source>
</evidence>
<dbReference type="STRING" id="1287681.M7SXM2"/>
<proteinExistence type="predicted"/>
<dbReference type="PANTHER" id="PTHR46411:SF3">
    <property type="entry name" value="AAA+ ATPASE DOMAIN-CONTAINING PROTEIN"/>
    <property type="match status" value="1"/>
</dbReference>
<reference evidence="4" key="1">
    <citation type="journal article" date="2013" name="Genome Announc.">
        <title>Draft genome sequence of the grapevine dieback fungus Eutypa lata UCR-EL1.</title>
        <authorList>
            <person name="Blanco-Ulate B."/>
            <person name="Rolshausen P.E."/>
            <person name="Cantu D."/>
        </authorList>
    </citation>
    <scope>NUCLEOTIDE SEQUENCE [LARGE SCALE GENOMIC DNA]</scope>
    <source>
        <strain evidence="4">UCR-EL1</strain>
    </source>
</reference>
<feature type="domain" description="AAA+ ATPase" evidence="2">
    <location>
        <begin position="578"/>
        <end position="702"/>
    </location>
</feature>
<dbReference type="KEGG" id="ela:UCREL1_10775"/>
<dbReference type="AlphaFoldDB" id="M7SXM2"/>
<sequence length="803" mass="90536">MENDNQIKLADQLEAVRKIWTDPEYVSQALRSEQEDDPLPNLKTGGQNMDNDIPETEQDQDAQTYTDAGNIHIADRNENHDDKVSKGETAQTLGAPISTTNDRKETFIDTSLGTTHDTVNAGQSTGHDSSSFDAKPTRNEDVELEVEEEVGWRPEVRHLYAKEKPTEDGDIIFTTTLPVAVGLNGKLQNEKTTRSLTKTFAIAHYHQVRSHTLRGIAIEIHSPELNGRLSAVLEDYPSVDTGAPVVGFNAPFIPFLHRWDRLLQAEATETNDGLKKLLSALKNTLEPELSDSFHTFHEFKKTGYVTYKDILLAFEPGSIVVETVNGIHSAAILNDASTIKMRSYDYCQLSVEVLDWNGITFGFRNKTWKIHPFKGFRKITTLPYSPLTSHPDQERIRQSLIERGRRFEALSGQHMRMYSGSVSVKYERSPDRIYLVELSERIIVDAYAYYRFQEKVVPVLRGVGSTKNAKIQNPPTDLARDDDDDEDNDSDNDNKKELPRLTDEQCLLARPRVKGFALESKQFHKFYISGIGSISWNDKLLGNLVIEEHEKQLLLALVAQNMEKAGGGFDDFVEGKGKGLILLLAGPPGVGKTLTAESVAEQLRRPLYRVRAGDLGFTPGDIEGSLKRALDRCSYWDAVLLIDEADVFLERRSSYNLAQNELVSIFLVLLEYYQGVLVLTTNRTENVDPAFESRIDIILTYDQLSQDARRRIWANFVSRLPPESVELSEEDLDHLARWLINGRQIKSAIKTARILALSQKARLGKRHLDVVLNIRRRGSKLLDTGYGGWDSSEPSRTPQPVDE</sequence>
<feature type="compositionally biased region" description="Polar residues" evidence="1">
    <location>
        <begin position="88"/>
        <end position="100"/>
    </location>
</feature>
<dbReference type="EMBL" id="KB707451">
    <property type="protein sequence ID" value="EMR62316.1"/>
    <property type="molecule type" value="Genomic_DNA"/>
</dbReference>
<evidence type="ECO:0000259" key="2">
    <source>
        <dbReference type="SMART" id="SM00382"/>
    </source>
</evidence>
<dbReference type="eggNOG" id="KOG0730">
    <property type="taxonomic scope" value="Eukaryota"/>
</dbReference>
<dbReference type="OMA" id="WENQERI"/>
<gene>
    <name evidence="3" type="ORF">UCREL1_10775</name>
</gene>
<dbReference type="InterPro" id="IPR003593">
    <property type="entry name" value="AAA+_ATPase"/>
</dbReference>
<evidence type="ECO:0000313" key="4">
    <source>
        <dbReference type="Proteomes" id="UP000012174"/>
    </source>
</evidence>
<feature type="compositionally biased region" description="Acidic residues" evidence="1">
    <location>
        <begin position="480"/>
        <end position="491"/>
    </location>
</feature>
<dbReference type="HOGENOM" id="CLU_004471_6_3_1"/>
<feature type="region of interest" description="Disordered" evidence="1">
    <location>
        <begin position="466"/>
        <end position="499"/>
    </location>
</feature>
<dbReference type="PANTHER" id="PTHR46411">
    <property type="entry name" value="FAMILY ATPASE, PUTATIVE-RELATED"/>
    <property type="match status" value="1"/>
</dbReference>
<dbReference type="CDD" id="cd19481">
    <property type="entry name" value="RecA-like_protease"/>
    <property type="match status" value="1"/>
</dbReference>